<organism evidence="2">
    <name type="scientific">Naegleria gruberi</name>
    <name type="common">Amoeba</name>
    <dbReference type="NCBI Taxonomy" id="5762"/>
    <lineage>
        <taxon>Eukaryota</taxon>
        <taxon>Discoba</taxon>
        <taxon>Heterolobosea</taxon>
        <taxon>Tetramitia</taxon>
        <taxon>Eutetramitia</taxon>
        <taxon>Vahlkampfiidae</taxon>
        <taxon>Naegleria</taxon>
    </lineage>
</organism>
<dbReference type="KEGG" id="ngr:NAEGRDRAFT_68507"/>
<dbReference type="RefSeq" id="XP_002676174.1">
    <property type="nucleotide sequence ID" value="XM_002676128.1"/>
</dbReference>
<dbReference type="EMBL" id="GG738873">
    <property type="protein sequence ID" value="EFC43430.1"/>
    <property type="molecule type" value="Genomic_DNA"/>
</dbReference>
<dbReference type="GeneID" id="8853086"/>
<evidence type="ECO:0000313" key="2">
    <source>
        <dbReference type="Proteomes" id="UP000006671"/>
    </source>
</evidence>
<dbReference type="Proteomes" id="UP000006671">
    <property type="component" value="Unassembled WGS sequence"/>
</dbReference>
<dbReference type="AlphaFoldDB" id="D2VI01"/>
<gene>
    <name evidence="1" type="ORF">NAEGRDRAFT_68507</name>
</gene>
<dbReference type="VEuPathDB" id="AmoebaDB:NAEGRDRAFT_68507"/>
<dbReference type="InterPro" id="IPR043129">
    <property type="entry name" value="ATPase_NBD"/>
</dbReference>
<protein>
    <submittedName>
        <fullName evidence="1">Predicted protein</fullName>
    </submittedName>
</protein>
<evidence type="ECO:0000313" key="1">
    <source>
        <dbReference type="EMBL" id="EFC43430.1"/>
    </source>
</evidence>
<name>D2VI01_NAEGR</name>
<dbReference type="InParanoid" id="D2VI01"/>
<dbReference type="SUPFAM" id="SSF53067">
    <property type="entry name" value="Actin-like ATPase domain"/>
    <property type="match status" value="1"/>
</dbReference>
<accession>D2VI01</accession>
<reference evidence="1 2" key="1">
    <citation type="journal article" date="2010" name="Cell">
        <title>The genome of Naegleria gruberi illuminates early eukaryotic versatility.</title>
        <authorList>
            <person name="Fritz-Laylin L.K."/>
            <person name="Prochnik S.E."/>
            <person name="Ginger M.L."/>
            <person name="Dacks J.B."/>
            <person name="Carpenter M.L."/>
            <person name="Field M.C."/>
            <person name="Kuo A."/>
            <person name="Paredez A."/>
            <person name="Chapman J."/>
            <person name="Pham J."/>
            <person name="Shu S."/>
            <person name="Neupane R."/>
            <person name="Cipriano M."/>
            <person name="Mancuso J."/>
            <person name="Tu H."/>
            <person name="Salamov A."/>
            <person name="Lindquist E."/>
            <person name="Shapiro H."/>
            <person name="Lucas S."/>
            <person name="Grigoriev I.V."/>
            <person name="Cande W.Z."/>
            <person name="Fulton C."/>
            <person name="Rokhsar D.S."/>
            <person name="Dawson S.C."/>
        </authorList>
    </citation>
    <scope>NUCLEOTIDE SEQUENCE [LARGE SCALE GENOMIC DNA]</scope>
    <source>
        <strain evidence="1 2">NEG-M</strain>
    </source>
</reference>
<keyword evidence="2" id="KW-1185">Reference proteome</keyword>
<proteinExistence type="predicted"/>
<dbReference type="Gene3D" id="3.30.420.40">
    <property type="match status" value="1"/>
</dbReference>
<sequence>MVCNIFHTSYYTTRKRKNSEEDTDSQGHTMYLDLGHGTTDYTVMSYDQNQKKFILKDSGGWPSGLSWIQNLIMREKNLTFQEATKLLNKQFDSLDSNPVDGIADIQEKIYNEFEKLLQPLLLVIFENSVTKVCFVGAFIHCQYFREIIKKIISHSYISKFVEERRKYFKEEFKLKKLEKFSIFFPPKAGASCIIQGLMRMVENSNGLNHC</sequence>